<gene>
    <name evidence="2" type="ORF">IW20_05080</name>
</gene>
<proteinExistence type="predicted"/>
<dbReference type="SUPFAM" id="SSF53448">
    <property type="entry name" value="Nucleotide-diphospho-sugar transferases"/>
    <property type="match status" value="1"/>
</dbReference>
<name>A0A086ANK9_FLAHY</name>
<keyword evidence="2" id="KW-0808">Transferase</keyword>
<evidence type="ECO:0000313" key="3">
    <source>
        <dbReference type="Proteomes" id="UP000028712"/>
    </source>
</evidence>
<reference evidence="2 3" key="1">
    <citation type="submission" date="2014-07" db="EMBL/GenBank/DDBJ databases">
        <title>Genome of Flavobacterium hydatis DSM 2063.</title>
        <authorList>
            <person name="Pipes S.E."/>
            <person name="Stropko S.J."/>
            <person name="Newman J.D."/>
        </authorList>
    </citation>
    <scope>NUCLEOTIDE SEQUENCE [LARGE SCALE GENOMIC DNA]</scope>
    <source>
        <strain evidence="2 3">DSM 2063</strain>
    </source>
</reference>
<dbReference type="Gene3D" id="3.90.550.10">
    <property type="entry name" value="Spore Coat Polysaccharide Biosynthesis Protein SpsA, Chain A"/>
    <property type="match status" value="1"/>
</dbReference>
<sequence length="306" mass="36211">MLQEINILVLMATYNGSKYISEQIDSVLMQEGVNIKLLISDDNSKDDTILIINKYLNDSRVTLVENKKGSGSAAKNFLHLMKIVENSENYDFFAFCDQDDIWLSNKLIQAIQCLKSDKADLYLSNLIKWDQKSGKRDIIKKNYSQKKYDFLFEGGSAGCTYVFTNTFYNKSKIALSKLKLTEWKNFSHDWYFYFFARTNNFKVFIDKNAYILYRIHDTNVHGQLNSFSYNAIKERLKMVRQGWYFEQIEGFKNLLDENSESKKIYKLYSQNLLTRIYVLLYYNLSLMRSTNKFFMFCTVSLFIRKR</sequence>
<evidence type="ECO:0000259" key="1">
    <source>
        <dbReference type="Pfam" id="PF00535"/>
    </source>
</evidence>
<protein>
    <submittedName>
        <fullName evidence="2">Glycosyl transferase family 2</fullName>
    </submittedName>
</protein>
<dbReference type="RefSeq" id="WP_240478456.1">
    <property type="nucleotide sequence ID" value="NZ_JBEWQG010000011.1"/>
</dbReference>
<dbReference type="Pfam" id="PF00535">
    <property type="entry name" value="Glycos_transf_2"/>
    <property type="match status" value="1"/>
</dbReference>
<dbReference type="PANTHER" id="PTHR22916:SF3">
    <property type="entry name" value="UDP-GLCNAC:BETAGAL BETA-1,3-N-ACETYLGLUCOSAMINYLTRANSFERASE-LIKE PROTEIN 1"/>
    <property type="match status" value="1"/>
</dbReference>
<dbReference type="EMBL" id="JPRM01000006">
    <property type="protein sequence ID" value="KFF18273.1"/>
    <property type="molecule type" value="Genomic_DNA"/>
</dbReference>
<feature type="domain" description="Glycosyltransferase 2-like" evidence="1">
    <location>
        <begin position="9"/>
        <end position="169"/>
    </location>
</feature>
<dbReference type="AlphaFoldDB" id="A0A086ANK9"/>
<dbReference type="PANTHER" id="PTHR22916">
    <property type="entry name" value="GLYCOSYLTRANSFERASE"/>
    <property type="match status" value="1"/>
</dbReference>
<dbReference type="eggNOG" id="COG0463">
    <property type="taxonomic scope" value="Bacteria"/>
</dbReference>
<dbReference type="InterPro" id="IPR029044">
    <property type="entry name" value="Nucleotide-diphossugar_trans"/>
</dbReference>
<accession>A0A086ANK9</accession>
<organism evidence="2 3">
    <name type="scientific">Flavobacterium hydatis</name>
    <name type="common">Cytophaga aquatilis</name>
    <dbReference type="NCBI Taxonomy" id="991"/>
    <lineage>
        <taxon>Bacteria</taxon>
        <taxon>Pseudomonadati</taxon>
        <taxon>Bacteroidota</taxon>
        <taxon>Flavobacteriia</taxon>
        <taxon>Flavobacteriales</taxon>
        <taxon>Flavobacteriaceae</taxon>
        <taxon>Flavobacterium</taxon>
    </lineage>
</organism>
<evidence type="ECO:0000313" key="2">
    <source>
        <dbReference type="EMBL" id="KFF18273.1"/>
    </source>
</evidence>
<dbReference type="STRING" id="991.IW20_05080"/>
<dbReference type="GO" id="GO:0016758">
    <property type="term" value="F:hexosyltransferase activity"/>
    <property type="evidence" value="ECO:0007669"/>
    <property type="project" value="UniProtKB-ARBA"/>
</dbReference>
<comment type="caution">
    <text evidence="2">The sequence shown here is derived from an EMBL/GenBank/DDBJ whole genome shotgun (WGS) entry which is preliminary data.</text>
</comment>
<dbReference type="InterPro" id="IPR001173">
    <property type="entry name" value="Glyco_trans_2-like"/>
</dbReference>
<dbReference type="Proteomes" id="UP000028712">
    <property type="component" value="Unassembled WGS sequence"/>
</dbReference>